<dbReference type="Proteomes" id="UP001597419">
    <property type="component" value="Unassembled WGS sequence"/>
</dbReference>
<evidence type="ECO:0000313" key="3">
    <source>
        <dbReference type="Proteomes" id="UP001597419"/>
    </source>
</evidence>
<feature type="transmembrane region" description="Helical" evidence="1">
    <location>
        <begin position="6"/>
        <end position="30"/>
    </location>
</feature>
<gene>
    <name evidence="2" type="ORF">ACFSYJ_15880</name>
</gene>
<organism evidence="2 3">
    <name type="scientific">Amycolatopsis samaneae</name>
    <dbReference type="NCBI Taxonomy" id="664691"/>
    <lineage>
        <taxon>Bacteria</taxon>
        <taxon>Bacillati</taxon>
        <taxon>Actinomycetota</taxon>
        <taxon>Actinomycetes</taxon>
        <taxon>Pseudonocardiales</taxon>
        <taxon>Pseudonocardiaceae</taxon>
        <taxon>Amycolatopsis</taxon>
    </lineage>
</organism>
<dbReference type="RefSeq" id="WP_345398595.1">
    <property type="nucleotide sequence ID" value="NZ_BAABHG010000009.1"/>
</dbReference>
<name>A0ABW5GH15_9PSEU</name>
<comment type="caution">
    <text evidence="2">The sequence shown here is derived from an EMBL/GenBank/DDBJ whole genome shotgun (WGS) entry which is preliminary data.</text>
</comment>
<keyword evidence="3" id="KW-1185">Reference proteome</keyword>
<sequence length="56" mass="5944">MFSIIVTWVGAVLGLTLLVAMAAGAFVVDFDDALRDRHRKAPDVSDNTGTRAAPLT</sequence>
<keyword evidence="1" id="KW-1133">Transmembrane helix</keyword>
<proteinExistence type="predicted"/>
<accession>A0ABW5GH15</accession>
<protein>
    <submittedName>
        <fullName evidence="2">Uncharacterized protein</fullName>
    </submittedName>
</protein>
<dbReference type="EMBL" id="JBHUKU010000008">
    <property type="protein sequence ID" value="MFD2460092.1"/>
    <property type="molecule type" value="Genomic_DNA"/>
</dbReference>
<evidence type="ECO:0000256" key="1">
    <source>
        <dbReference type="SAM" id="Phobius"/>
    </source>
</evidence>
<reference evidence="3" key="1">
    <citation type="journal article" date="2019" name="Int. J. Syst. Evol. Microbiol.">
        <title>The Global Catalogue of Microorganisms (GCM) 10K type strain sequencing project: providing services to taxonomists for standard genome sequencing and annotation.</title>
        <authorList>
            <consortium name="The Broad Institute Genomics Platform"/>
            <consortium name="The Broad Institute Genome Sequencing Center for Infectious Disease"/>
            <person name="Wu L."/>
            <person name="Ma J."/>
        </authorList>
    </citation>
    <scope>NUCLEOTIDE SEQUENCE [LARGE SCALE GENOMIC DNA]</scope>
    <source>
        <strain evidence="3">CGMCC 4.7643</strain>
    </source>
</reference>
<keyword evidence="1" id="KW-0812">Transmembrane</keyword>
<evidence type="ECO:0000313" key="2">
    <source>
        <dbReference type="EMBL" id="MFD2460092.1"/>
    </source>
</evidence>
<keyword evidence="1" id="KW-0472">Membrane</keyword>